<organism evidence="2 3">
    <name type="scientific">Nitzschia inconspicua</name>
    <dbReference type="NCBI Taxonomy" id="303405"/>
    <lineage>
        <taxon>Eukaryota</taxon>
        <taxon>Sar</taxon>
        <taxon>Stramenopiles</taxon>
        <taxon>Ochrophyta</taxon>
        <taxon>Bacillariophyta</taxon>
        <taxon>Bacillariophyceae</taxon>
        <taxon>Bacillariophycidae</taxon>
        <taxon>Bacillariales</taxon>
        <taxon>Bacillariaceae</taxon>
        <taxon>Nitzschia</taxon>
    </lineage>
</organism>
<dbReference type="OrthoDB" id="48691at2759"/>
<evidence type="ECO:0000313" key="3">
    <source>
        <dbReference type="Proteomes" id="UP000693970"/>
    </source>
</evidence>
<sequence>MATEIATKEQIAEYESQLAGINELLAATPEDESLLELKRDMEELLALSKASLENQQSEATSDHSQEEDPEAALAAAGASSESGSLDDLELPTSFATNPDSDFSLIEAMQNGAAQAAAASAGEEALSDDNNNNNKKSKKKDKIKDFVLPPHLVPNEGDSEAERNRKRRAAKALKNKWRERKKELESTNKQKSWQSFQKKTKRKGEDGGSIFSTKDGVTDRVGVVSKKQMTEFGSRKRHKHT</sequence>
<name>A0A9K3KP19_9STRA</name>
<dbReference type="AlphaFoldDB" id="A0A9K3KP19"/>
<evidence type="ECO:0000313" key="2">
    <source>
        <dbReference type="EMBL" id="KAG7347348.1"/>
    </source>
</evidence>
<protein>
    <submittedName>
        <fullName evidence="2">Uncharacterized protein</fullName>
    </submittedName>
</protein>
<feature type="compositionally biased region" description="Basic residues" evidence="1">
    <location>
        <begin position="163"/>
        <end position="178"/>
    </location>
</feature>
<reference evidence="2" key="2">
    <citation type="submission" date="2021-04" db="EMBL/GenBank/DDBJ databases">
        <authorList>
            <person name="Podell S."/>
        </authorList>
    </citation>
    <scope>NUCLEOTIDE SEQUENCE</scope>
    <source>
        <strain evidence="2">Hildebrandi</strain>
    </source>
</reference>
<proteinExistence type="predicted"/>
<reference evidence="2" key="1">
    <citation type="journal article" date="2021" name="Sci. Rep.">
        <title>Diploid genomic architecture of Nitzschia inconspicua, an elite biomass production diatom.</title>
        <authorList>
            <person name="Oliver A."/>
            <person name="Podell S."/>
            <person name="Pinowska A."/>
            <person name="Traller J.C."/>
            <person name="Smith S.R."/>
            <person name="McClure R."/>
            <person name="Beliaev A."/>
            <person name="Bohutskyi P."/>
            <person name="Hill E.A."/>
            <person name="Rabines A."/>
            <person name="Zheng H."/>
            <person name="Allen L.Z."/>
            <person name="Kuo A."/>
            <person name="Grigoriev I.V."/>
            <person name="Allen A.E."/>
            <person name="Hazlebeck D."/>
            <person name="Allen E.E."/>
        </authorList>
    </citation>
    <scope>NUCLEOTIDE SEQUENCE</scope>
    <source>
        <strain evidence="2">Hildebrandi</strain>
    </source>
</reference>
<evidence type="ECO:0000256" key="1">
    <source>
        <dbReference type="SAM" id="MobiDB-lite"/>
    </source>
</evidence>
<keyword evidence="3" id="KW-1185">Reference proteome</keyword>
<feature type="compositionally biased region" description="Low complexity" evidence="1">
    <location>
        <begin position="71"/>
        <end position="83"/>
    </location>
</feature>
<feature type="compositionally biased region" description="Low complexity" evidence="1">
    <location>
        <begin position="106"/>
        <end position="133"/>
    </location>
</feature>
<feature type="region of interest" description="Disordered" evidence="1">
    <location>
        <begin position="48"/>
        <end position="240"/>
    </location>
</feature>
<dbReference type="EMBL" id="JAGRRH010000020">
    <property type="protein sequence ID" value="KAG7347348.1"/>
    <property type="molecule type" value="Genomic_DNA"/>
</dbReference>
<comment type="caution">
    <text evidence="2">The sequence shown here is derived from an EMBL/GenBank/DDBJ whole genome shotgun (WGS) entry which is preliminary data.</text>
</comment>
<gene>
    <name evidence="2" type="ORF">IV203_016053</name>
</gene>
<accession>A0A9K3KP19</accession>
<dbReference type="Proteomes" id="UP000693970">
    <property type="component" value="Unassembled WGS sequence"/>
</dbReference>